<gene>
    <name evidence="1" type="ORF">DXH78_11975</name>
</gene>
<dbReference type="SUPFAM" id="SSF55785">
    <property type="entry name" value="PYP-like sensor domain (PAS domain)"/>
    <property type="match status" value="1"/>
</dbReference>
<dbReference type="Proteomes" id="UP000263993">
    <property type="component" value="Unassembled WGS sequence"/>
</dbReference>
<dbReference type="AlphaFoldDB" id="A0A371BCC9"/>
<dbReference type="RefSeq" id="WP_115517248.1">
    <property type="nucleotide sequence ID" value="NZ_QRGO01000001.1"/>
</dbReference>
<dbReference type="InterPro" id="IPR035965">
    <property type="entry name" value="PAS-like_dom_sf"/>
</dbReference>
<keyword evidence="2" id="KW-1185">Reference proteome</keyword>
<reference evidence="2" key="1">
    <citation type="submission" date="2018-08" db="EMBL/GenBank/DDBJ databases">
        <authorList>
            <person name="Kim S.-J."/>
            <person name="Jung G.-Y."/>
        </authorList>
    </citation>
    <scope>NUCLEOTIDE SEQUENCE [LARGE SCALE GENOMIC DNA]</scope>
    <source>
        <strain evidence="2">GY_H</strain>
    </source>
</reference>
<sequence>MADAIDFDAPDIVQRVEMLSQHDLDRLPFGVILLDRHFVVRFYSATEARESGYGMEPLGRDFFDVSRCDDKDELRARWVGAMEAGPVDFDMARTGDLANPKRELRMRVVSARNGGLWLFVEREKI</sequence>
<dbReference type="EMBL" id="QRGO01000001">
    <property type="protein sequence ID" value="RDV05222.1"/>
    <property type="molecule type" value="Genomic_DNA"/>
</dbReference>
<dbReference type="Gene3D" id="3.30.450.20">
    <property type="entry name" value="PAS domain"/>
    <property type="match status" value="1"/>
</dbReference>
<accession>A0A371BCC9</accession>
<evidence type="ECO:0000313" key="2">
    <source>
        <dbReference type="Proteomes" id="UP000263993"/>
    </source>
</evidence>
<comment type="caution">
    <text evidence="1">The sequence shown here is derived from an EMBL/GenBank/DDBJ whole genome shotgun (WGS) entry which is preliminary data.</text>
</comment>
<evidence type="ECO:0000313" key="1">
    <source>
        <dbReference type="EMBL" id="RDV05222.1"/>
    </source>
</evidence>
<organism evidence="1 2">
    <name type="scientific">Undibacter mobilis</name>
    <dbReference type="NCBI Taxonomy" id="2292256"/>
    <lineage>
        <taxon>Bacteria</taxon>
        <taxon>Pseudomonadati</taxon>
        <taxon>Pseudomonadota</taxon>
        <taxon>Alphaproteobacteria</taxon>
        <taxon>Hyphomicrobiales</taxon>
        <taxon>Nitrobacteraceae</taxon>
        <taxon>Undibacter</taxon>
    </lineage>
</organism>
<protein>
    <recommendedName>
        <fullName evidence="3">Photoactive yellow protein</fullName>
    </recommendedName>
</protein>
<proteinExistence type="predicted"/>
<evidence type="ECO:0008006" key="3">
    <source>
        <dbReference type="Google" id="ProtNLM"/>
    </source>
</evidence>
<name>A0A371BCC9_9BRAD</name>
<dbReference type="OrthoDB" id="329226at2"/>